<reference evidence="2" key="1">
    <citation type="submission" date="2022-12" db="EMBL/GenBank/DDBJ databases">
        <title>Genome assemblies of Blomia tropicalis.</title>
        <authorList>
            <person name="Cui Y."/>
        </authorList>
    </citation>
    <scope>NUCLEOTIDE SEQUENCE</scope>
    <source>
        <tissue evidence="2">Adult mites</tissue>
    </source>
</reference>
<proteinExistence type="inferred from homology"/>
<name>A0A9Q0RSB4_BLOTA</name>
<dbReference type="SUPFAM" id="SSF69786">
    <property type="entry name" value="YggU-like"/>
    <property type="match status" value="1"/>
</dbReference>
<accession>A0A9Q0RSB4</accession>
<sequence>MSIPKSISTIIARETTSIRLIIRAKPGAKKSNITNIDDEAIGVQIAAPPRDGAANEELIDFISHVLGVKSRTITLDVGGKSRNKTLTITNCGKTIDQIYEILQQSINN</sequence>
<dbReference type="GO" id="GO:0005737">
    <property type="term" value="C:cytoplasm"/>
    <property type="evidence" value="ECO:0007669"/>
    <property type="project" value="TreeGrafter"/>
</dbReference>
<dbReference type="EMBL" id="JAPWDV010000001">
    <property type="protein sequence ID" value="KAJ6224021.1"/>
    <property type="molecule type" value="Genomic_DNA"/>
</dbReference>
<evidence type="ECO:0000313" key="3">
    <source>
        <dbReference type="Proteomes" id="UP001142055"/>
    </source>
</evidence>
<gene>
    <name evidence="2" type="ORF">RDWZM_002566</name>
</gene>
<dbReference type="PANTHER" id="PTHR13420:SF7">
    <property type="entry name" value="UPF0235 PROTEIN C15ORF40"/>
    <property type="match status" value="1"/>
</dbReference>
<dbReference type="OMA" id="KTAIQVQ"/>
<dbReference type="AlphaFoldDB" id="A0A9Q0RSB4"/>
<dbReference type="HAMAP" id="MF_00634">
    <property type="entry name" value="UPF0235"/>
    <property type="match status" value="1"/>
</dbReference>
<comment type="caution">
    <text evidence="2">The sequence shown here is derived from an EMBL/GenBank/DDBJ whole genome shotgun (WGS) entry which is preliminary data.</text>
</comment>
<dbReference type="InterPro" id="IPR003746">
    <property type="entry name" value="DUF167"/>
</dbReference>
<dbReference type="Proteomes" id="UP001142055">
    <property type="component" value="Chromosome 1"/>
</dbReference>
<organism evidence="2 3">
    <name type="scientific">Blomia tropicalis</name>
    <name type="common">Mite</name>
    <dbReference type="NCBI Taxonomy" id="40697"/>
    <lineage>
        <taxon>Eukaryota</taxon>
        <taxon>Metazoa</taxon>
        <taxon>Ecdysozoa</taxon>
        <taxon>Arthropoda</taxon>
        <taxon>Chelicerata</taxon>
        <taxon>Arachnida</taxon>
        <taxon>Acari</taxon>
        <taxon>Acariformes</taxon>
        <taxon>Sarcoptiformes</taxon>
        <taxon>Astigmata</taxon>
        <taxon>Glycyphagoidea</taxon>
        <taxon>Echimyopodidae</taxon>
        <taxon>Blomia</taxon>
    </lineage>
</organism>
<dbReference type="SMART" id="SM01152">
    <property type="entry name" value="DUF167"/>
    <property type="match status" value="1"/>
</dbReference>
<dbReference type="PANTHER" id="PTHR13420">
    <property type="entry name" value="UPF0235 PROTEIN C15ORF40"/>
    <property type="match status" value="1"/>
</dbReference>
<dbReference type="Pfam" id="PF02594">
    <property type="entry name" value="DUF167"/>
    <property type="match status" value="1"/>
</dbReference>
<keyword evidence="3" id="KW-1185">Reference proteome</keyword>
<dbReference type="NCBIfam" id="TIGR00251">
    <property type="entry name" value="DUF167 family protein"/>
    <property type="match status" value="1"/>
</dbReference>
<dbReference type="OrthoDB" id="244097at2759"/>
<evidence type="ECO:0000256" key="1">
    <source>
        <dbReference type="ARBA" id="ARBA00010364"/>
    </source>
</evidence>
<dbReference type="InterPro" id="IPR036591">
    <property type="entry name" value="YggU-like_sf"/>
</dbReference>
<protein>
    <submittedName>
        <fullName evidence="2">Uncharacterized protein</fullName>
    </submittedName>
</protein>
<evidence type="ECO:0000313" key="2">
    <source>
        <dbReference type="EMBL" id="KAJ6224021.1"/>
    </source>
</evidence>
<comment type="similarity">
    <text evidence="1">Belongs to the UPF0235 family.</text>
</comment>
<dbReference type="Gene3D" id="3.30.1200.10">
    <property type="entry name" value="YggU-like"/>
    <property type="match status" value="1"/>
</dbReference>